<protein>
    <recommendedName>
        <fullName evidence="11">4-alpha-glucanotransferase</fullName>
    </recommendedName>
</protein>
<dbReference type="Pfam" id="PF14701">
    <property type="entry name" value="hDGE_amylase"/>
    <property type="match status" value="1"/>
</dbReference>
<dbReference type="InterPro" id="IPR017853">
    <property type="entry name" value="GH"/>
</dbReference>
<dbReference type="InterPro" id="IPR008928">
    <property type="entry name" value="6-hairpin_glycosidase_sf"/>
</dbReference>
<comment type="subcellular location">
    <subcellularLocation>
        <location evidence="1">Endomembrane system</location>
    </subcellularLocation>
</comment>
<gene>
    <name evidence="9" type="ORF">niasHS_017444</name>
</gene>
<feature type="domain" description="Longin" evidence="7">
    <location>
        <begin position="7"/>
        <end position="121"/>
    </location>
</feature>
<keyword evidence="4" id="KW-0175">Coiled coil</keyword>
<dbReference type="EMBL" id="JBICCN010000373">
    <property type="protein sequence ID" value="KAL3072470.1"/>
    <property type="molecule type" value="Genomic_DNA"/>
</dbReference>
<dbReference type="PANTHER" id="PTHR10569:SF2">
    <property type="entry name" value="GLYCOGEN DEBRANCHING ENZYME"/>
    <property type="match status" value="1"/>
</dbReference>
<dbReference type="InterPro" id="IPR010401">
    <property type="entry name" value="AGL/Gdb1"/>
</dbReference>
<evidence type="ECO:0000259" key="7">
    <source>
        <dbReference type="PROSITE" id="PS50859"/>
    </source>
</evidence>
<dbReference type="SUPFAM" id="SSF51445">
    <property type="entry name" value="(Trans)glycosidases"/>
    <property type="match status" value="1"/>
</dbReference>
<evidence type="ECO:0000256" key="2">
    <source>
        <dbReference type="ARBA" id="ARBA00008025"/>
    </source>
</evidence>
<dbReference type="Gene3D" id="3.20.20.80">
    <property type="entry name" value="Glycosidases"/>
    <property type="match status" value="2"/>
</dbReference>
<dbReference type="SUPFAM" id="SSF64356">
    <property type="entry name" value="SNARE-like"/>
    <property type="match status" value="1"/>
</dbReference>
<evidence type="ECO:0000256" key="5">
    <source>
        <dbReference type="SAM" id="MobiDB-lite"/>
    </source>
</evidence>
<dbReference type="Pfam" id="PF13774">
    <property type="entry name" value="Longin"/>
    <property type="match status" value="1"/>
</dbReference>
<dbReference type="Gene3D" id="3.30.450.50">
    <property type="entry name" value="Longin domain"/>
    <property type="match status" value="1"/>
</dbReference>
<feature type="transmembrane region" description="Helical" evidence="6">
    <location>
        <begin position="193"/>
        <end position="212"/>
    </location>
</feature>
<dbReference type="PROSITE" id="PS50892">
    <property type="entry name" value="V_SNARE"/>
    <property type="match status" value="1"/>
</dbReference>
<accession>A0ABD2I3M2</accession>
<dbReference type="InterPro" id="IPR010908">
    <property type="entry name" value="Longin_dom"/>
</dbReference>
<dbReference type="InterPro" id="IPR032788">
    <property type="entry name" value="AGL_central"/>
</dbReference>
<dbReference type="InterPro" id="IPR032792">
    <property type="entry name" value="AGL_glucanoTrfase"/>
</dbReference>
<organism evidence="9 10">
    <name type="scientific">Heterodera schachtii</name>
    <name type="common">Sugarbeet cyst nematode worm</name>
    <name type="synonym">Tylenchus schachtii</name>
    <dbReference type="NCBI Taxonomy" id="97005"/>
    <lineage>
        <taxon>Eukaryota</taxon>
        <taxon>Metazoa</taxon>
        <taxon>Ecdysozoa</taxon>
        <taxon>Nematoda</taxon>
        <taxon>Chromadorea</taxon>
        <taxon>Rhabditida</taxon>
        <taxon>Tylenchina</taxon>
        <taxon>Tylenchomorpha</taxon>
        <taxon>Tylenchoidea</taxon>
        <taxon>Heteroderidae</taxon>
        <taxon>Heteroderinae</taxon>
        <taxon>Heterodera</taxon>
    </lineage>
</organism>
<evidence type="ECO:0000256" key="6">
    <source>
        <dbReference type="SAM" id="Phobius"/>
    </source>
</evidence>
<keyword evidence="10" id="KW-1185">Reference proteome</keyword>
<dbReference type="Proteomes" id="UP001620645">
    <property type="component" value="Unassembled WGS sequence"/>
</dbReference>
<dbReference type="Pfam" id="PF14702">
    <property type="entry name" value="hGDE_central"/>
    <property type="match status" value="1"/>
</dbReference>
<evidence type="ECO:0000313" key="10">
    <source>
        <dbReference type="Proteomes" id="UP001620645"/>
    </source>
</evidence>
<dbReference type="CDD" id="cd11327">
    <property type="entry name" value="AmyAc_Glg_debranch_2"/>
    <property type="match status" value="1"/>
</dbReference>
<feature type="domain" description="V-SNARE coiled-coil homology" evidence="8">
    <location>
        <begin position="135"/>
        <end position="195"/>
    </location>
</feature>
<keyword evidence="3 6" id="KW-0472">Membrane</keyword>
<dbReference type="FunFam" id="3.20.20.80:FF:000108">
    <property type="entry name" value="glycogen debranching enzyme"/>
    <property type="match status" value="1"/>
</dbReference>
<dbReference type="InterPro" id="IPR032790">
    <property type="entry name" value="GDE_C"/>
</dbReference>
<evidence type="ECO:0008006" key="11">
    <source>
        <dbReference type="Google" id="ProtNLM"/>
    </source>
</evidence>
<dbReference type="InterPro" id="IPR012341">
    <property type="entry name" value="6hp_glycosidase-like_sf"/>
</dbReference>
<dbReference type="GO" id="GO:0012505">
    <property type="term" value="C:endomembrane system"/>
    <property type="evidence" value="ECO:0007669"/>
    <property type="project" value="UniProtKB-SubCell"/>
</dbReference>
<evidence type="ECO:0000256" key="4">
    <source>
        <dbReference type="PROSITE-ProRule" id="PRU00290"/>
    </source>
</evidence>
<dbReference type="Gene3D" id="1.20.5.110">
    <property type="match status" value="1"/>
</dbReference>
<dbReference type="SUPFAM" id="SSF58038">
    <property type="entry name" value="SNARE fusion complex"/>
    <property type="match status" value="1"/>
</dbReference>
<evidence type="ECO:0000256" key="1">
    <source>
        <dbReference type="ARBA" id="ARBA00004308"/>
    </source>
</evidence>
<comment type="caution">
    <text evidence="9">The sequence shown here is derived from an EMBL/GenBank/DDBJ whole genome shotgun (WGS) entry which is preliminary data.</text>
</comment>
<keyword evidence="6" id="KW-0812">Transmembrane</keyword>
<feature type="region of interest" description="Disordered" evidence="5">
    <location>
        <begin position="1647"/>
        <end position="1667"/>
    </location>
</feature>
<dbReference type="PANTHER" id="PTHR10569">
    <property type="entry name" value="GLYCOGEN DEBRANCHING ENZYME"/>
    <property type="match status" value="1"/>
</dbReference>
<dbReference type="Gene3D" id="1.50.10.10">
    <property type="match status" value="1"/>
</dbReference>
<evidence type="ECO:0000313" key="9">
    <source>
        <dbReference type="EMBL" id="KAL3072470.1"/>
    </source>
</evidence>
<dbReference type="Pfam" id="PF06202">
    <property type="entry name" value="GDE_C"/>
    <property type="match status" value="1"/>
</dbReference>
<reference evidence="9 10" key="1">
    <citation type="submission" date="2024-10" db="EMBL/GenBank/DDBJ databases">
        <authorList>
            <person name="Kim D."/>
        </authorList>
    </citation>
    <scope>NUCLEOTIDE SEQUENCE [LARGE SCALE GENOMIC DNA]</scope>
    <source>
        <strain evidence="9">Taebaek</strain>
    </source>
</reference>
<dbReference type="InterPro" id="IPR011012">
    <property type="entry name" value="Longin-like_dom_sf"/>
</dbReference>
<dbReference type="SUPFAM" id="SSF48208">
    <property type="entry name" value="Six-hairpin glycosidases"/>
    <property type="match status" value="1"/>
</dbReference>
<name>A0ABD2I3M2_HETSC</name>
<dbReference type="Pfam" id="PF00957">
    <property type="entry name" value="Synaptobrevin"/>
    <property type="match status" value="1"/>
</dbReference>
<dbReference type="CDD" id="cd15866">
    <property type="entry name" value="R-SNARE_SEC22"/>
    <property type="match status" value="1"/>
</dbReference>
<keyword evidence="6" id="KW-1133">Transmembrane helix</keyword>
<dbReference type="SMART" id="SM01270">
    <property type="entry name" value="Longin"/>
    <property type="match status" value="1"/>
</dbReference>
<comment type="similarity">
    <text evidence="2">Belongs to the synaptobrevin family.</text>
</comment>
<evidence type="ECO:0000256" key="3">
    <source>
        <dbReference type="ARBA" id="ARBA00023136"/>
    </source>
</evidence>
<dbReference type="InterPro" id="IPR042855">
    <property type="entry name" value="V_SNARE_CC"/>
</dbReference>
<evidence type="ECO:0000259" key="8">
    <source>
        <dbReference type="PROSITE" id="PS50892"/>
    </source>
</evidence>
<dbReference type="FunFam" id="3.20.20.80:FF:000070">
    <property type="entry name" value="GDB1p Glycogen debranching enzyme"/>
    <property type="match status" value="1"/>
</dbReference>
<proteinExistence type="inferred from homology"/>
<dbReference type="PROSITE" id="PS50859">
    <property type="entry name" value="LONGIN"/>
    <property type="match status" value="1"/>
</dbReference>
<sequence length="1667" mass="188352">MSIILTLIARVRDGLILATSIEGADDPEHNTVKYMTQAKMLFKKLNSPGTPQAQSVASGQYFFHYIVKDTVCTLCLCDQTLPRKAAFSYLEEVGSEFLNQHGTQIDATARPYHFLEFDSYIQNIKRKHLDRGRNAMAAVNSELQDVTRIMVSNIEDVIHRGEALNILESRASDLSDLSKKYREDARQLNRRTAIFKLFVGLAVAFALFMSPMSTLCIELNKDEFLDSKIVRVEKGWNLQFVRGIGLFGKSVRIRINEAEVEHVFAGAVTVDDLDSRTNWVYRCDQFGAFRYEFFDVDANALSAVGRGFFCVVPEWQIAGVGKRLTLNGLSVVTHLAKLMGPLREWRDRLRVAKESGYNVIHLTPVQTLGISNSSYSIAEFDQLNPPIEANFSDLKHLVDGIEHEWHMLTIQDVVWNHAAKNAKWLQDHPECAYNCANSAHLRPAYVLDRALNQFSREIGEGKWTSEGIPTDIRHDTHLSALRNALASKVFPSIRLHEFFQADVKTMEKQFKAKIGLKTPENGNTGGDSIELIADPNFRRFGCSVNLAQAVQLFATKDADIGESIGQFVAHLNRLNEDARRTVEGHILKAIEAIIGHVHYERVAANGPRKEAVTLSEPLVTNYFYHPSEFGLNAWEEDEKFAFDPSTSARLMACNGWVMNADPMSNFAEWPSQVYLRRELVCWGDSVKLNYGQQPADCPFLWEYMRRYTEKCARIFHGFRIDNCHSTPIHVAEYLLHAARKVRKDLYVVAELFTGSEQLDNLFVNRLGITSLIREAQNAHDSHEQGRFVYRYGGDPVGAFRCKATRPAPWAVAHALLYDQTHDNPSPAQKRTPYDFVPTAAMCSISGSACGTVRGYDEFVAHNIDVVNEQRMYRKWSEFGEKAKGMVTARRLLNDLHVKLSTAGFTEIFVDQVNSDVVAVTRHNPTTHESVLLIAHTCFSSFKWIPNCRPIKVADEISEILFEIKTVETPQKEKEQSNGISNDHGIVCGLPNFHVECFESVQLGNSNAIEIVDGAIHFKLFTSGSAVALKIMPKKESQKACQQIEALISEETARNEARTLLRKLSFLDFNYLLFRCESEECAESGERGAYEVPNFARLVFCGLMGIRTVLQRIQQENDLGHPFCENIRQGVWLLDYSVARLRRRLSLRPFASLLANAFSPLVGVPHFLRPSYFELLFTYFFSAIEEMLIHKLFWCFFSLFLSIRFAGIWRNWGRDTFIALPGLLLLTGRTFEARANILAFAATLRHGLIPNLLAEGKMPRYNCRDAVWFWLVAIIRYTEKVKDGESILGESVLRLYPTDEVEYGEQTKTEPLSATMFEALSRHFLGIDFRERNAGHRIDEHMRDEGFNVKAYIDGHSGLIFGGNRWNCGTWMDKMGSSERAGNRGEPATPRDGAAVELQGLALCVARGLDRLCRDGAFPYNGMKGESSSFLSWSDWAAKIQHSFEQHFFVDHNCQSEFVHRRPIVKDSFGASLAFADFQHRPNFCIALNASPDILPPEKAWAALEIAGEVLAKNAPYGICTLDPKDWAYNGNYDNDDDGTNRISAKGWNYHQGPEWLWVAACYMSAKLKVASLLLHKSGDSSAWLSAVGEIRQRLFALEQCLNRSDWASLPELTNRAGAFCAHSCPAQAWSVGCVMETLDTLEAMEKEGMNLEGRQSDRRANDKQKKH</sequence>
<dbReference type="CDD" id="cd14824">
    <property type="entry name" value="Longin"/>
    <property type="match status" value="1"/>
</dbReference>